<dbReference type="EMBL" id="VCGU01000003">
    <property type="protein sequence ID" value="TRY78415.1"/>
    <property type="molecule type" value="Genomic_DNA"/>
</dbReference>
<protein>
    <submittedName>
        <fullName evidence="1">Uncharacterized protein</fullName>
    </submittedName>
</protein>
<comment type="caution">
    <text evidence="1">The sequence shown here is derived from an EMBL/GenBank/DDBJ whole genome shotgun (WGS) entry which is preliminary data.</text>
</comment>
<keyword evidence="2" id="KW-1185">Reference proteome</keyword>
<proteinExistence type="predicted"/>
<name>A0A553PL64_TIGCA</name>
<dbReference type="AlphaFoldDB" id="A0A553PL64"/>
<reference evidence="1 2" key="1">
    <citation type="journal article" date="2018" name="Nat. Ecol. Evol.">
        <title>Genomic signatures of mitonuclear coevolution across populations of Tigriopus californicus.</title>
        <authorList>
            <person name="Barreto F.S."/>
            <person name="Watson E.T."/>
            <person name="Lima T.G."/>
            <person name="Willett C.S."/>
            <person name="Edmands S."/>
            <person name="Li W."/>
            <person name="Burton R.S."/>
        </authorList>
    </citation>
    <scope>NUCLEOTIDE SEQUENCE [LARGE SCALE GENOMIC DNA]</scope>
    <source>
        <strain evidence="1 2">San Diego</strain>
    </source>
</reference>
<evidence type="ECO:0000313" key="2">
    <source>
        <dbReference type="Proteomes" id="UP000318571"/>
    </source>
</evidence>
<gene>
    <name evidence="1" type="ORF">TCAL_07849</name>
</gene>
<accession>A0A553PL64</accession>
<evidence type="ECO:0000313" key="1">
    <source>
        <dbReference type="EMBL" id="TRY78415.1"/>
    </source>
</evidence>
<sequence length="71" mass="7912">MVHKSNHQFKIMHHFHFVTKGTVVSSAKDDVGFVPGGLQSAWNTTGNPTSFRQRVATLINLSRKRASFSRG</sequence>
<organism evidence="1 2">
    <name type="scientific">Tigriopus californicus</name>
    <name type="common">Marine copepod</name>
    <dbReference type="NCBI Taxonomy" id="6832"/>
    <lineage>
        <taxon>Eukaryota</taxon>
        <taxon>Metazoa</taxon>
        <taxon>Ecdysozoa</taxon>
        <taxon>Arthropoda</taxon>
        <taxon>Crustacea</taxon>
        <taxon>Multicrustacea</taxon>
        <taxon>Hexanauplia</taxon>
        <taxon>Copepoda</taxon>
        <taxon>Harpacticoida</taxon>
        <taxon>Harpacticidae</taxon>
        <taxon>Tigriopus</taxon>
    </lineage>
</organism>
<dbReference type="Proteomes" id="UP000318571">
    <property type="component" value="Chromosome 11"/>
</dbReference>